<dbReference type="AlphaFoldDB" id="A0A9Q9SUU8"/>
<sequence length="49" mass="5396">MVETPWQPLPTLACEITTDPNSNRPVIAGTRTICAELLAYIIKVTTPKK</sequence>
<proteinExistence type="predicted"/>
<gene>
    <name evidence="1" type="ORF">BJP36_39030</name>
</gene>
<dbReference type="EMBL" id="CP017708">
    <property type="protein sequence ID" value="WAN70060.1"/>
    <property type="molecule type" value="Genomic_DNA"/>
</dbReference>
<reference evidence="1" key="1">
    <citation type="journal article" date="2017" name="Proc. Natl. Acad. Sci. U.S.A.">
        <title>Comparative genomics uncovers the prolific and distinctive metabolic potential of the cyanobacterial genus Moorea.</title>
        <authorList>
            <person name="Leao T."/>
            <person name="Castelao G."/>
            <person name="Korobeynikov A."/>
            <person name="Monroe E.A."/>
            <person name="Podell S."/>
            <person name="Glukhov E."/>
            <person name="Allen E.E."/>
            <person name="Gerwick W.H."/>
            <person name="Gerwick L."/>
        </authorList>
    </citation>
    <scope>NUCLEOTIDE SEQUENCE</scope>
    <source>
        <strain evidence="1">JHB</strain>
    </source>
</reference>
<reference evidence="1" key="2">
    <citation type="submission" date="2022-10" db="EMBL/GenBank/DDBJ databases">
        <authorList>
            <person name="Ngo T.-E."/>
        </authorList>
    </citation>
    <scope>NUCLEOTIDE SEQUENCE</scope>
    <source>
        <strain evidence="1">JHB</strain>
    </source>
</reference>
<protein>
    <submittedName>
        <fullName evidence="1">Uncharacterized protein</fullName>
    </submittedName>
</protein>
<organism evidence="1">
    <name type="scientific">Moorena producens (strain JHB)</name>
    <dbReference type="NCBI Taxonomy" id="1454205"/>
    <lineage>
        <taxon>Bacteria</taxon>
        <taxon>Bacillati</taxon>
        <taxon>Cyanobacteriota</taxon>
        <taxon>Cyanophyceae</taxon>
        <taxon>Coleofasciculales</taxon>
        <taxon>Coleofasciculaceae</taxon>
        <taxon>Moorena</taxon>
    </lineage>
</organism>
<dbReference type="Proteomes" id="UP000176944">
    <property type="component" value="Chromosome"/>
</dbReference>
<evidence type="ECO:0000313" key="1">
    <source>
        <dbReference type="EMBL" id="WAN70060.1"/>
    </source>
</evidence>
<name>A0A9Q9SUU8_MOOP1</name>
<accession>A0A9Q9SUU8</accession>